<keyword evidence="2" id="KW-1185">Reference proteome</keyword>
<dbReference type="Proteomes" id="UP001359485">
    <property type="component" value="Unassembled WGS sequence"/>
</dbReference>
<organism evidence="1 2">
    <name type="scientific">Polyplax serrata</name>
    <name type="common">Common mouse louse</name>
    <dbReference type="NCBI Taxonomy" id="468196"/>
    <lineage>
        <taxon>Eukaryota</taxon>
        <taxon>Metazoa</taxon>
        <taxon>Ecdysozoa</taxon>
        <taxon>Arthropoda</taxon>
        <taxon>Hexapoda</taxon>
        <taxon>Insecta</taxon>
        <taxon>Pterygota</taxon>
        <taxon>Neoptera</taxon>
        <taxon>Paraneoptera</taxon>
        <taxon>Psocodea</taxon>
        <taxon>Troctomorpha</taxon>
        <taxon>Phthiraptera</taxon>
        <taxon>Anoplura</taxon>
        <taxon>Polyplacidae</taxon>
        <taxon>Polyplax</taxon>
    </lineage>
</organism>
<comment type="caution">
    <text evidence="1">The sequence shown here is derived from an EMBL/GenBank/DDBJ whole genome shotgun (WGS) entry which is preliminary data.</text>
</comment>
<protein>
    <submittedName>
        <fullName evidence="1">Uncharacterized protein</fullName>
    </submittedName>
</protein>
<name>A0ABR1AU81_POLSC</name>
<proteinExistence type="predicted"/>
<dbReference type="EMBL" id="JAWJWF010000045">
    <property type="protein sequence ID" value="KAK6627504.1"/>
    <property type="molecule type" value="Genomic_DNA"/>
</dbReference>
<gene>
    <name evidence="1" type="ORF">RUM44_009982</name>
</gene>
<accession>A0ABR1AU81</accession>
<sequence length="201" mass="22895">MELTRLARCDGSQKFLDSRKCFSTTAGFRTTCVYLHRSNHRVFHLELLKFLLSGSHCNSTFLITSYKLKSSVRPGRGNGTYHQYIGYLPVSRSRITQKEPTCVWIAPTVRYSYETTGTGSWTFSRVGSLGSRKEQDGSRAEPPWFEQEFLLTGCRSGSRALWLTGSGKLLIDFFSSRGTPLRKQRKPRAEGREPALIEYFT</sequence>
<evidence type="ECO:0000313" key="2">
    <source>
        <dbReference type="Proteomes" id="UP001359485"/>
    </source>
</evidence>
<reference evidence="1 2" key="1">
    <citation type="submission" date="2023-09" db="EMBL/GenBank/DDBJ databases">
        <title>Genomes of two closely related lineages of the louse Polyplax serrata with different host specificities.</title>
        <authorList>
            <person name="Martinu J."/>
            <person name="Tarabai H."/>
            <person name="Stefka J."/>
            <person name="Hypsa V."/>
        </authorList>
    </citation>
    <scope>NUCLEOTIDE SEQUENCE [LARGE SCALE GENOMIC DNA]</scope>
    <source>
        <strain evidence="1">98ZLc_SE</strain>
    </source>
</reference>
<evidence type="ECO:0000313" key="1">
    <source>
        <dbReference type="EMBL" id="KAK6627504.1"/>
    </source>
</evidence>